<feature type="repeat" description="ANK" evidence="1">
    <location>
        <begin position="96"/>
        <end position="118"/>
    </location>
</feature>
<evidence type="ECO:0008006" key="4">
    <source>
        <dbReference type="Google" id="ProtNLM"/>
    </source>
</evidence>
<protein>
    <recommendedName>
        <fullName evidence="4">Ankyrin repeat protein</fullName>
    </recommendedName>
</protein>
<evidence type="ECO:0000256" key="1">
    <source>
        <dbReference type="PROSITE-ProRule" id="PRU00023"/>
    </source>
</evidence>
<comment type="caution">
    <text evidence="2">The sequence shown here is derived from an EMBL/GenBank/DDBJ whole genome shotgun (WGS) entry which is preliminary data.</text>
</comment>
<gene>
    <name evidence="2" type="ORF">Ddye_013115</name>
</gene>
<accession>A0AAE0CJB6</accession>
<sequence length="142" mass="15319">MGVQKLKTVDAVNVEVETKPTITFHLYHSRPLPSISIIPLLISITSFIDGFVICDGVTIEQSQFLFITEGGDEGGDVDDGGLQRASSSSAANQNIYGNTVLHEAAISGNLEAVNILVSIRSYSKIRMNSKKHLCLELLLSGK</sequence>
<dbReference type="PROSITE" id="PS50297">
    <property type="entry name" value="ANK_REP_REGION"/>
    <property type="match status" value="1"/>
</dbReference>
<proteinExistence type="predicted"/>
<evidence type="ECO:0000313" key="2">
    <source>
        <dbReference type="EMBL" id="KAK2653259.1"/>
    </source>
</evidence>
<organism evidence="2 3">
    <name type="scientific">Dipteronia dyeriana</name>
    <dbReference type="NCBI Taxonomy" id="168575"/>
    <lineage>
        <taxon>Eukaryota</taxon>
        <taxon>Viridiplantae</taxon>
        <taxon>Streptophyta</taxon>
        <taxon>Embryophyta</taxon>
        <taxon>Tracheophyta</taxon>
        <taxon>Spermatophyta</taxon>
        <taxon>Magnoliopsida</taxon>
        <taxon>eudicotyledons</taxon>
        <taxon>Gunneridae</taxon>
        <taxon>Pentapetalae</taxon>
        <taxon>rosids</taxon>
        <taxon>malvids</taxon>
        <taxon>Sapindales</taxon>
        <taxon>Sapindaceae</taxon>
        <taxon>Hippocastanoideae</taxon>
        <taxon>Acereae</taxon>
        <taxon>Dipteronia</taxon>
    </lineage>
</organism>
<dbReference type="AlphaFoldDB" id="A0AAE0CJB6"/>
<dbReference type="InterPro" id="IPR036770">
    <property type="entry name" value="Ankyrin_rpt-contain_sf"/>
</dbReference>
<dbReference type="PROSITE" id="PS50088">
    <property type="entry name" value="ANK_REPEAT"/>
    <property type="match status" value="1"/>
</dbReference>
<dbReference type="SUPFAM" id="SSF48403">
    <property type="entry name" value="Ankyrin repeat"/>
    <property type="match status" value="1"/>
</dbReference>
<dbReference type="EMBL" id="JANJYI010000004">
    <property type="protein sequence ID" value="KAK2653259.1"/>
    <property type="molecule type" value="Genomic_DNA"/>
</dbReference>
<evidence type="ECO:0000313" key="3">
    <source>
        <dbReference type="Proteomes" id="UP001280121"/>
    </source>
</evidence>
<dbReference type="Proteomes" id="UP001280121">
    <property type="component" value="Unassembled WGS sequence"/>
</dbReference>
<keyword evidence="3" id="KW-1185">Reference proteome</keyword>
<reference evidence="2" key="1">
    <citation type="journal article" date="2023" name="Plant J.">
        <title>Genome sequences and population genomics provide insights into the demographic history, inbreeding, and mutation load of two 'living fossil' tree species of Dipteronia.</title>
        <authorList>
            <person name="Feng Y."/>
            <person name="Comes H.P."/>
            <person name="Chen J."/>
            <person name="Zhu S."/>
            <person name="Lu R."/>
            <person name="Zhang X."/>
            <person name="Li P."/>
            <person name="Qiu J."/>
            <person name="Olsen K.M."/>
            <person name="Qiu Y."/>
        </authorList>
    </citation>
    <scope>NUCLEOTIDE SEQUENCE</scope>
    <source>
        <strain evidence="2">KIB01</strain>
    </source>
</reference>
<dbReference type="InterPro" id="IPR002110">
    <property type="entry name" value="Ankyrin_rpt"/>
</dbReference>
<keyword evidence="1" id="KW-0040">ANK repeat</keyword>
<name>A0AAE0CJB6_9ROSI</name>